<dbReference type="KEGG" id="ohi:H8790_08950"/>
<dbReference type="GO" id="GO:0008168">
    <property type="term" value="F:methyltransferase activity"/>
    <property type="evidence" value="ECO:0007669"/>
    <property type="project" value="UniProtKB-KW"/>
</dbReference>
<evidence type="ECO:0000259" key="2">
    <source>
        <dbReference type="Pfam" id="PF13649"/>
    </source>
</evidence>
<dbReference type="InterPro" id="IPR029063">
    <property type="entry name" value="SAM-dependent_MTases_sf"/>
</dbReference>
<dbReference type="CDD" id="cd02440">
    <property type="entry name" value="AdoMet_MTases"/>
    <property type="match status" value="1"/>
</dbReference>
<keyword evidence="1 3" id="KW-0808">Transferase</keyword>
<dbReference type="SUPFAM" id="SSF53335">
    <property type="entry name" value="S-adenosyl-L-methionine-dependent methyltransferases"/>
    <property type="match status" value="1"/>
</dbReference>
<gene>
    <name evidence="3" type="ORF">H8790_08950</name>
</gene>
<keyword evidence="4" id="KW-1185">Reference proteome</keyword>
<dbReference type="Pfam" id="PF13649">
    <property type="entry name" value="Methyltransf_25"/>
    <property type="match status" value="1"/>
</dbReference>
<dbReference type="Gene3D" id="2.20.25.110">
    <property type="entry name" value="S-adenosyl-L-methionine-dependent methyltransferases"/>
    <property type="match status" value="1"/>
</dbReference>
<dbReference type="Gene3D" id="3.40.50.150">
    <property type="entry name" value="Vaccinia Virus protein VP39"/>
    <property type="match status" value="1"/>
</dbReference>
<protein>
    <submittedName>
        <fullName evidence="3">Class I SAM-dependent methyltransferase</fullName>
    </submittedName>
</protein>
<accession>A0A7G9B220</accession>
<dbReference type="EMBL" id="CP060490">
    <property type="protein sequence ID" value="QNL43601.1"/>
    <property type="molecule type" value="Genomic_DNA"/>
</dbReference>
<dbReference type="InterPro" id="IPR041698">
    <property type="entry name" value="Methyltransf_25"/>
</dbReference>
<reference evidence="3 4" key="1">
    <citation type="submission" date="2020-08" db="EMBL/GenBank/DDBJ databases">
        <authorList>
            <person name="Liu C."/>
            <person name="Sun Q."/>
        </authorList>
    </citation>
    <scope>NUCLEOTIDE SEQUENCE [LARGE SCALE GENOMIC DNA]</scope>
    <source>
        <strain evidence="3 4">NSJ-62</strain>
    </source>
</reference>
<evidence type="ECO:0000313" key="3">
    <source>
        <dbReference type="EMBL" id="QNL43601.1"/>
    </source>
</evidence>
<dbReference type="GO" id="GO:0032259">
    <property type="term" value="P:methylation"/>
    <property type="evidence" value="ECO:0007669"/>
    <property type="project" value="UniProtKB-KW"/>
</dbReference>
<name>A0A7G9B220_9FIRM</name>
<organism evidence="3 4">
    <name type="scientific">Oscillibacter hominis</name>
    <dbReference type="NCBI Taxonomy" id="2763056"/>
    <lineage>
        <taxon>Bacteria</taxon>
        <taxon>Bacillati</taxon>
        <taxon>Bacillota</taxon>
        <taxon>Clostridia</taxon>
        <taxon>Eubacteriales</taxon>
        <taxon>Oscillospiraceae</taxon>
        <taxon>Oscillibacter</taxon>
    </lineage>
</organism>
<dbReference type="Proteomes" id="UP000515960">
    <property type="component" value="Chromosome"/>
</dbReference>
<feature type="domain" description="Methyltransferase" evidence="2">
    <location>
        <begin position="41"/>
        <end position="137"/>
    </location>
</feature>
<dbReference type="AlphaFoldDB" id="A0A7G9B220"/>
<dbReference type="PANTHER" id="PTHR43861">
    <property type="entry name" value="TRANS-ACONITATE 2-METHYLTRANSFERASE-RELATED"/>
    <property type="match status" value="1"/>
</dbReference>
<evidence type="ECO:0000256" key="1">
    <source>
        <dbReference type="ARBA" id="ARBA00022679"/>
    </source>
</evidence>
<evidence type="ECO:0000313" key="4">
    <source>
        <dbReference type="Proteomes" id="UP000515960"/>
    </source>
</evidence>
<sequence>MSSYESLARFYDALTTDVGYERRADYLEKLFKESRIPVRTVLDLACGTGTLTCLLARRGYEMIGVDGSEDMLAQAQQKSWELEGERPLFLHQSMTELDLYGTVEAAVCALDSINYLTSSRDLRATLERLRLFIAPGGILIFDVNSEEKLRRLDGQVFLDETEDVYCVWRSEYSRRIVTYWMDLFSRRGDGSWSRSAELHRERAYSVEELRQALEAAGFTRIHVYGDLRKSPPREGEQRIVFTAIRK</sequence>
<keyword evidence="3" id="KW-0489">Methyltransferase</keyword>
<dbReference type="RefSeq" id="WP_187332192.1">
    <property type="nucleotide sequence ID" value="NZ_CP060490.1"/>
</dbReference>
<proteinExistence type="predicted"/>